<dbReference type="STRING" id="910347.SAMN05421773_105177"/>
<gene>
    <name evidence="5" type="ORF">SAMN05421773_105177</name>
</gene>
<dbReference type="SUPFAM" id="SSF51735">
    <property type="entry name" value="NAD(P)-binding Rossmann-fold domains"/>
    <property type="match status" value="1"/>
</dbReference>
<dbReference type="Pfam" id="PF08338">
    <property type="entry name" value="DUF1731"/>
    <property type="match status" value="1"/>
</dbReference>
<dbReference type="NCBIfam" id="TIGR01777">
    <property type="entry name" value="yfcH"/>
    <property type="match status" value="1"/>
</dbReference>
<dbReference type="AlphaFoldDB" id="A0A1I1LJU8"/>
<dbReference type="Pfam" id="PF01370">
    <property type="entry name" value="Epimerase"/>
    <property type="match status" value="1"/>
</dbReference>
<name>A0A1I1LJU8_9ACTN</name>
<dbReference type="PANTHER" id="PTHR11092">
    <property type="entry name" value="SUGAR NUCLEOTIDE EPIMERASE RELATED"/>
    <property type="match status" value="1"/>
</dbReference>
<dbReference type="OrthoDB" id="9801773at2"/>
<comment type="similarity">
    <text evidence="1">Belongs to the NAD(P)-dependent epimerase/dehydratase family. SDR39U1 subfamily.</text>
</comment>
<keyword evidence="6" id="KW-1185">Reference proteome</keyword>
<feature type="region of interest" description="Disordered" evidence="2">
    <location>
        <begin position="1"/>
        <end position="39"/>
    </location>
</feature>
<dbReference type="RefSeq" id="WP_093838753.1">
    <property type="nucleotide sequence ID" value="NZ_FOLM01000005.1"/>
</dbReference>
<evidence type="ECO:0000256" key="1">
    <source>
        <dbReference type="ARBA" id="ARBA00009353"/>
    </source>
</evidence>
<dbReference type="PANTHER" id="PTHR11092:SF0">
    <property type="entry name" value="EPIMERASE FAMILY PROTEIN SDR39U1"/>
    <property type="match status" value="1"/>
</dbReference>
<dbReference type="Proteomes" id="UP000199207">
    <property type="component" value="Unassembled WGS sequence"/>
</dbReference>
<dbReference type="InterPro" id="IPR036291">
    <property type="entry name" value="NAD(P)-bd_dom_sf"/>
</dbReference>
<organism evidence="5 6">
    <name type="scientific">Streptomyces aidingensis</name>
    <dbReference type="NCBI Taxonomy" id="910347"/>
    <lineage>
        <taxon>Bacteria</taxon>
        <taxon>Bacillati</taxon>
        <taxon>Actinomycetota</taxon>
        <taxon>Actinomycetes</taxon>
        <taxon>Kitasatosporales</taxon>
        <taxon>Streptomycetaceae</taxon>
        <taxon>Streptomyces</taxon>
    </lineage>
</organism>
<evidence type="ECO:0000313" key="5">
    <source>
        <dbReference type="EMBL" id="SFC71248.1"/>
    </source>
</evidence>
<feature type="domain" description="NAD-dependent epimerase/dehydratase" evidence="3">
    <location>
        <begin position="40"/>
        <end position="210"/>
    </location>
</feature>
<evidence type="ECO:0008006" key="7">
    <source>
        <dbReference type="Google" id="ProtNLM"/>
    </source>
</evidence>
<protein>
    <recommendedName>
        <fullName evidence="7">TIGR01777 family protein</fullName>
    </recommendedName>
</protein>
<feature type="compositionally biased region" description="Pro residues" evidence="2">
    <location>
        <begin position="7"/>
        <end position="23"/>
    </location>
</feature>
<dbReference type="InterPro" id="IPR001509">
    <property type="entry name" value="Epimerase_deHydtase"/>
</dbReference>
<dbReference type="InterPro" id="IPR013549">
    <property type="entry name" value="DUF1731"/>
</dbReference>
<sequence>MSSQPSSPGPTSPGPSSPEPEPVPADADPGGGEAPLPRRVAVTGSSGLIGGALVASLRAAGNAGGPVEVRRLVRAAPQAPDEARWDPSGRDRELTAAALDGCDAVVHLAGAGVAKRRWTARYKRILRDSRVHSTAALAEAMAAMPAPPRTFLCGSAIGWYGYRGDRRLDEESPPGEGFLPELARDWEAAAAPAERAGVRTVFLRTGLVVSGRGGAWGPLFPVFLAGIGGRIGSGRQFWSHISLADEIAAIRFLLADRPGALSGPVNLTAPEPVTNREVTAAMGRVLRRPTLFPVPAPLLRLVLGEFAGDVVGSQRVVPRRLLAAGFRFRHPDIEDAVRAAVEERRRGRAG</sequence>
<evidence type="ECO:0000313" key="6">
    <source>
        <dbReference type="Proteomes" id="UP000199207"/>
    </source>
</evidence>
<evidence type="ECO:0000259" key="4">
    <source>
        <dbReference type="Pfam" id="PF08338"/>
    </source>
</evidence>
<accession>A0A1I1LJU8</accession>
<proteinExistence type="inferred from homology"/>
<dbReference type="EMBL" id="FOLM01000005">
    <property type="protein sequence ID" value="SFC71248.1"/>
    <property type="molecule type" value="Genomic_DNA"/>
</dbReference>
<feature type="domain" description="DUF1731" evidence="4">
    <location>
        <begin position="294"/>
        <end position="339"/>
    </location>
</feature>
<evidence type="ECO:0000259" key="3">
    <source>
        <dbReference type="Pfam" id="PF01370"/>
    </source>
</evidence>
<evidence type="ECO:0000256" key="2">
    <source>
        <dbReference type="SAM" id="MobiDB-lite"/>
    </source>
</evidence>
<dbReference type="InterPro" id="IPR010099">
    <property type="entry name" value="SDR39U1"/>
</dbReference>
<dbReference type="Gene3D" id="3.40.50.720">
    <property type="entry name" value="NAD(P)-binding Rossmann-like Domain"/>
    <property type="match status" value="1"/>
</dbReference>
<reference evidence="5 6" key="1">
    <citation type="submission" date="2016-10" db="EMBL/GenBank/DDBJ databases">
        <authorList>
            <person name="de Groot N.N."/>
        </authorList>
    </citation>
    <scope>NUCLEOTIDE SEQUENCE [LARGE SCALE GENOMIC DNA]</scope>
    <source>
        <strain evidence="5 6">CGMCC 4.5739</strain>
    </source>
</reference>